<reference evidence="1" key="1">
    <citation type="submission" date="2024-02" db="EMBL/GenBank/DDBJ databases">
        <authorList>
            <consortium name="Clinical and Environmental Microbiology Branch: Whole genome sequencing antimicrobial resistance pathogens in the healthcare setting"/>
        </authorList>
    </citation>
    <scope>NUCLEOTIDE SEQUENCE</scope>
    <source>
        <strain evidence="1">2020GO-00142</strain>
    </source>
</reference>
<accession>A0AAI9HZQ7</accession>
<dbReference type="EMBL" id="AAZDVE040000011">
    <property type="protein sequence ID" value="EMP9432788.1"/>
    <property type="molecule type" value="Genomic_DNA"/>
</dbReference>
<gene>
    <name evidence="1" type="ORF">JRA39_001836</name>
</gene>
<proteinExistence type="predicted"/>
<dbReference type="AlphaFoldDB" id="A0AAI9HZQ7"/>
<name>A0AAI9HZQ7_PROST</name>
<evidence type="ECO:0000313" key="1">
    <source>
        <dbReference type="EMBL" id="EMP9432788.1"/>
    </source>
</evidence>
<protein>
    <submittedName>
        <fullName evidence="1">Uncharacterized protein</fullName>
    </submittedName>
</protein>
<sequence>MADINATDFYKGALWAADILVSTSSSSSSHHYQNEVRDILEHIPNLYSIVMQTPETEVCDLRLLVDKEFPLGRHADYVAIDIVPLSQNNDIVAMPEKVVNLDEMSHSRADIACWGVAAKTADEKQKLLITGLHDPSVAQSYALRLTEQLNRQKG</sequence>
<organism evidence="1">
    <name type="scientific">Providencia stuartii</name>
    <dbReference type="NCBI Taxonomy" id="588"/>
    <lineage>
        <taxon>Bacteria</taxon>
        <taxon>Pseudomonadati</taxon>
        <taxon>Pseudomonadota</taxon>
        <taxon>Gammaproteobacteria</taxon>
        <taxon>Enterobacterales</taxon>
        <taxon>Morganellaceae</taxon>
        <taxon>Providencia</taxon>
    </lineage>
</organism>
<comment type="caution">
    <text evidence="1">The sequence shown here is derived from an EMBL/GenBank/DDBJ whole genome shotgun (WGS) entry which is preliminary data.</text>
</comment>